<gene>
    <name evidence="1" type="ORF">RUM43_001755</name>
</gene>
<organism evidence="1 2">
    <name type="scientific">Polyplax serrata</name>
    <name type="common">Common mouse louse</name>
    <dbReference type="NCBI Taxonomy" id="468196"/>
    <lineage>
        <taxon>Eukaryota</taxon>
        <taxon>Metazoa</taxon>
        <taxon>Ecdysozoa</taxon>
        <taxon>Arthropoda</taxon>
        <taxon>Hexapoda</taxon>
        <taxon>Insecta</taxon>
        <taxon>Pterygota</taxon>
        <taxon>Neoptera</taxon>
        <taxon>Paraneoptera</taxon>
        <taxon>Psocodea</taxon>
        <taxon>Troctomorpha</taxon>
        <taxon>Phthiraptera</taxon>
        <taxon>Anoplura</taxon>
        <taxon>Polyplacidae</taxon>
        <taxon>Polyplax</taxon>
    </lineage>
</organism>
<comment type="caution">
    <text evidence="1">The sequence shown here is derived from an EMBL/GenBank/DDBJ whole genome shotgun (WGS) entry which is preliminary data.</text>
</comment>
<dbReference type="Proteomes" id="UP001372834">
    <property type="component" value="Unassembled WGS sequence"/>
</dbReference>
<sequence length="369" mass="40951">MSDIKHTIRQYSFPHCSREALSIIEQLTVNHNTGRTVISKSIELVSEIIEEFVFCETSPLPDGSQNSSGNSNRVKKLTCIQELQLLEVLCDYFSYPGGNEAAHNTVFMNLFPDSHKDRSRLLVKLVSISISTRSKPVLNATGIWMQQLGCTSDYSLELAKGLVNDYFVLVPKAIERLQDLPKIAPRFTANFITAVAELYSLKENNENLPPEALLEVVTEWVSKNTNLCTAALFCHEPALPQGGIPMPPVTPFAGLFRWCILAPLASSTTSKLYSKLHLALLESLLDTTIPRENVVCAQHLASIVHPVLHLSQGKTNAALQLALDRLAQAVQVILESNSIYGKKQELFNLLDTLPDNRLLLLVKNKHKGL</sequence>
<dbReference type="EMBL" id="JAWJWE010000001">
    <property type="protein sequence ID" value="KAK6645478.1"/>
    <property type="molecule type" value="Genomic_DNA"/>
</dbReference>
<reference evidence="1 2" key="1">
    <citation type="submission" date="2023-10" db="EMBL/GenBank/DDBJ databases">
        <title>Genomes of two closely related lineages of the louse Polyplax serrata with different host specificities.</title>
        <authorList>
            <person name="Martinu J."/>
            <person name="Tarabai H."/>
            <person name="Stefka J."/>
            <person name="Hypsa V."/>
        </authorList>
    </citation>
    <scope>NUCLEOTIDE SEQUENCE [LARGE SCALE GENOMIC DNA]</scope>
    <source>
        <strain evidence="1">HR10_N</strain>
    </source>
</reference>
<proteinExistence type="predicted"/>
<evidence type="ECO:0000313" key="1">
    <source>
        <dbReference type="EMBL" id="KAK6645478.1"/>
    </source>
</evidence>
<name>A0AAN8SED3_POLSC</name>
<accession>A0AAN8SED3</accession>
<dbReference type="PANTHER" id="PTHR14540:SF2">
    <property type="entry name" value="INTEGRATOR COMPLEX SUBUNIT 15"/>
    <property type="match status" value="1"/>
</dbReference>
<dbReference type="InterPro" id="IPR027844">
    <property type="entry name" value="INTS15"/>
</dbReference>
<dbReference type="PANTHER" id="PTHR14540">
    <property type="entry name" value="INTEGRATOR COMPLEX SUBUNIT 15"/>
    <property type="match status" value="1"/>
</dbReference>
<dbReference type="AlphaFoldDB" id="A0AAN8SED3"/>
<dbReference type="Pfam" id="PF14964">
    <property type="entry name" value="INTS15"/>
    <property type="match status" value="1"/>
</dbReference>
<evidence type="ECO:0000313" key="2">
    <source>
        <dbReference type="Proteomes" id="UP001372834"/>
    </source>
</evidence>
<protein>
    <submittedName>
        <fullName evidence="1">Uncharacterized protein</fullName>
    </submittedName>
</protein>